<organism evidence="4 6">
    <name type="scientific">Acaulospora morrowiae</name>
    <dbReference type="NCBI Taxonomy" id="94023"/>
    <lineage>
        <taxon>Eukaryota</taxon>
        <taxon>Fungi</taxon>
        <taxon>Fungi incertae sedis</taxon>
        <taxon>Mucoromycota</taxon>
        <taxon>Glomeromycotina</taxon>
        <taxon>Glomeromycetes</taxon>
        <taxon>Diversisporales</taxon>
        <taxon>Acaulosporaceae</taxon>
        <taxon>Acaulospora</taxon>
    </lineage>
</organism>
<keyword evidence="3" id="KW-0503">Monooxygenase</keyword>
<sequence>DRMNYMFGGGMRKCPGRNLAMVELKATLVMLYRKYDIELMSPLKETIKT</sequence>
<dbReference type="GO" id="GO:0016705">
    <property type="term" value="F:oxidoreductase activity, acting on paired donors, with incorporation or reduction of molecular oxygen"/>
    <property type="evidence" value="ECO:0007669"/>
    <property type="project" value="InterPro"/>
</dbReference>
<feature type="non-terminal residue" evidence="4">
    <location>
        <position position="49"/>
    </location>
</feature>
<keyword evidence="6" id="KW-1185">Reference proteome</keyword>
<dbReference type="EMBL" id="CAJVPV010044699">
    <property type="protein sequence ID" value="CAG8767893.1"/>
    <property type="molecule type" value="Genomic_DNA"/>
</dbReference>
<dbReference type="SUPFAM" id="SSF48264">
    <property type="entry name" value="Cytochrome P450"/>
    <property type="match status" value="1"/>
</dbReference>
<dbReference type="AlphaFoldDB" id="A0A9N9NWU4"/>
<name>A0A9N9NWU4_9GLOM</name>
<dbReference type="PROSITE" id="PS00086">
    <property type="entry name" value="CYTOCHROME_P450"/>
    <property type="match status" value="1"/>
</dbReference>
<comment type="caution">
    <text evidence="4">The sequence shown here is derived from an EMBL/GenBank/DDBJ whole genome shotgun (WGS) entry which is preliminary data.</text>
</comment>
<dbReference type="InterPro" id="IPR017972">
    <property type="entry name" value="Cyt_P450_CS"/>
</dbReference>
<dbReference type="GO" id="GO:0005506">
    <property type="term" value="F:iron ion binding"/>
    <property type="evidence" value="ECO:0007669"/>
    <property type="project" value="InterPro"/>
</dbReference>
<dbReference type="InterPro" id="IPR036396">
    <property type="entry name" value="Cyt_P450_sf"/>
</dbReference>
<keyword evidence="2 3" id="KW-0408">Iron</keyword>
<dbReference type="EMBL" id="CAJVPV010058132">
    <property type="protein sequence ID" value="CAG8787551.1"/>
    <property type="molecule type" value="Genomic_DNA"/>
</dbReference>
<keyword evidence="3" id="KW-0560">Oxidoreductase</keyword>
<evidence type="ECO:0000256" key="3">
    <source>
        <dbReference type="RuleBase" id="RU000461"/>
    </source>
</evidence>
<dbReference type="GO" id="GO:0020037">
    <property type="term" value="F:heme binding"/>
    <property type="evidence" value="ECO:0007669"/>
    <property type="project" value="InterPro"/>
</dbReference>
<evidence type="ECO:0000313" key="5">
    <source>
        <dbReference type="EMBL" id="CAG8787551.1"/>
    </source>
</evidence>
<dbReference type="Proteomes" id="UP000789342">
    <property type="component" value="Unassembled WGS sequence"/>
</dbReference>
<dbReference type="GO" id="GO:0004497">
    <property type="term" value="F:monooxygenase activity"/>
    <property type="evidence" value="ECO:0007669"/>
    <property type="project" value="UniProtKB-KW"/>
</dbReference>
<accession>A0A9N9NWU4</accession>
<protein>
    <submittedName>
        <fullName evidence="4">16668_t:CDS:1</fullName>
    </submittedName>
    <submittedName>
        <fullName evidence="5">3666_t:CDS:1</fullName>
    </submittedName>
</protein>
<proteinExistence type="inferred from homology"/>
<feature type="non-terminal residue" evidence="4">
    <location>
        <position position="1"/>
    </location>
</feature>
<evidence type="ECO:0000313" key="4">
    <source>
        <dbReference type="EMBL" id="CAG8767893.1"/>
    </source>
</evidence>
<dbReference type="InterPro" id="IPR001128">
    <property type="entry name" value="Cyt_P450"/>
</dbReference>
<reference evidence="4" key="1">
    <citation type="submission" date="2021-06" db="EMBL/GenBank/DDBJ databases">
        <authorList>
            <person name="Kallberg Y."/>
            <person name="Tangrot J."/>
            <person name="Rosling A."/>
        </authorList>
    </citation>
    <scope>NUCLEOTIDE SEQUENCE</scope>
    <source>
        <strain evidence="4">CL551</strain>
    </source>
</reference>
<gene>
    <name evidence="4" type="ORF">AMORRO_LOCUS16404</name>
    <name evidence="5" type="ORF">AMORRO_LOCUS17859</name>
</gene>
<dbReference type="Pfam" id="PF00067">
    <property type="entry name" value="p450"/>
    <property type="match status" value="1"/>
</dbReference>
<evidence type="ECO:0000256" key="1">
    <source>
        <dbReference type="ARBA" id="ARBA00022723"/>
    </source>
</evidence>
<evidence type="ECO:0000313" key="6">
    <source>
        <dbReference type="Proteomes" id="UP000789342"/>
    </source>
</evidence>
<keyword evidence="1 3" id="KW-0479">Metal-binding</keyword>
<comment type="similarity">
    <text evidence="3">Belongs to the cytochrome P450 family.</text>
</comment>
<evidence type="ECO:0000256" key="2">
    <source>
        <dbReference type="ARBA" id="ARBA00023004"/>
    </source>
</evidence>
<keyword evidence="3" id="KW-0349">Heme</keyword>
<dbReference type="Gene3D" id="1.10.630.10">
    <property type="entry name" value="Cytochrome P450"/>
    <property type="match status" value="1"/>
</dbReference>
<dbReference type="OrthoDB" id="1470350at2759"/>